<name>A0A1V6S8E2_9EURO</name>
<dbReference type="Pfam" id="PF16335">
    <property type="entry name" value="GtaA_6_Hairpin"/>
    <property type="match status" value="1"/>
</dbReference>
<dbReference type="PANTHER" id="PTHR31987:SF1">
    <property type="entry name" value="GLUTAMINASE A"/>
    <property type="match status" value="1"/>
</dbReference>
<keyword evidence="4" id="KW-1185">Reference proteome</keyword>
<reference evidence="4" key="2">
    <citation type="journal article" date="2017" name="Nat. Microbiol.">
        <title>Global analysis of biosynthetic gene clusters reveals vast potential of secondary metabolite production in Penicillium species.</title>
        <authorList>
            <person name="Nielsen J.C."/>
            <person name="Grijseels S."/>
            <person name="Prigent S."/>
            <person name="Ji B."/>
            <person name="Dainat J."/>
            <person name="Nielsen K.F."/>
            <person name="Frisvad J.C."/>
            <person name="Workman M."/>
            <person name="Nielsen J."/>
        </authorList>
    </citation>
    <scope>NUCLEOTIDE SEQUENCE [LARGE SCALE GENOMIC DNA]</scope>
    <source>
        <strain evidence="4">IBT 14082</strain>
    </source>
</reference>
<dbReference type="OrthoDB" id="431715at2759"/>
<gene>
    <name evidence="3" type="ORF">PENFLA_c098G08140</name>
    <name evidence="2" type="ORF">PENFLA_c099G09816</name>
</gene>
<reference evidence="3" key="1">
    <citation type="submission" date="2016-10" db="EMBL/GenBank/DDBJ databases">
        <title>Uncovering the secondary metabolism of Penicillium species provides insights into the evolution of 6-MSA pathways.</title>
        <authorList>
            <person name="Nielsen J.C."/>
            <person name="Nielsen J."/>
        </authorList>
    </citation>
    <scope>NUCLEOTIDE SEQUENCE [LARGE SCALE GENOMIC DNA]</scope>
    <source>
        <strain evidence="3">IBT 14082</strain>
    </source>
</reference>
<sequence>MQSDFYPTVANKYGVPLDTRHTYTKGDWECFAAAVSSVDTRAMFINDLATWINETPTNRALTDLYDTISGDHPQNTFVTRPVMGGCFAPILVR</sequence>
<accession>A0A1V6S8E2</accession>
<protein>
    <recommendedName>
        <fullName evidence="1">Glutaminase A central domain-containing protein</fullName>
    </recommendedName>
</protein>
<dbReference type="STRING" id="254877.A0A1V6S8E2"/>
<proteinExistence type="predicted"/>
<dbReference type="InterPro" id="IPR032514">
    <property type="entry name" value="GtaA_central"/>
</dbReference>
<dbReference type="PANTHER" id="PTHR31987">
    <property type="entry name" value="GLUTAMINASE A-RELATED"/>
    <property type="match status" value="1"/>
</dbReference>
<organism evidence="3 4">
    <name type="scientific">Penicillium flavigenum</name>
    <dbReference type="NCBI Taxonomy" id="254877"/>
    <lineage>
        <taxon>Eukaryota</taxon>
        <taxon>Fungi</taxon>
        <taxon>Dikarya</taxon>
        <taxon>Ascomycota</taxon>
        <taxon>Pezizomycotina</taxon>
        <taxon>Eurotiomycetes</taxon>
        <taxon>Eurotiomycetidae</taxon>
        <taxon>Eurotiales</taxon>
        <taxon>Aspergillaceae</taxon>
        <taxon>Penicillium</taxon>
    </lineage>
</organism>
<dbReference type="EMBL" id="MLQL01000098">
    <property type="protein sequence ID" value="OQE10040.1"/>
    <property type="molecule type" value="Genomic_DNA"/>
</dbReference>
<feature type="domain" description="Glutaminase A central" evidence="1">
    <location>
        <begin position="1"/>
        <end position="89"/>
    </location>
</feature>
<evidence type="ECO:0000313" key="4">
    <source>
        <dbReference type="Proteomes" id="UP000191342"/>
    </source>
</evidence>
<comment type="caution">
    <text evidence="3">The sequence shown here is derived from an EMBL/GenBank/DDBJ whole genome shotgun (WGS) entry which is preliminary data.</text>
</comment>
<dbReference type="AlphaFoldDB" id="A0A1V6S8E2"/>
<evidence type="ECO:0000259" key="1">
    <source>
        <dbReference type="Pfam" id="PF16335"/>
    </source>
</evidence>
<evidence type="ECO:0000313" key="2">
    <source>
        <dbReference type="EMBL" id="OQE09730.1"/>
    </source>
</evidence>
<evidence type="ECO:0000313" key="3">
    <source>
        <dbReference type="EMBL" id="OQE10040.1"/>
    </source>
</evidence>
<dbReference type="Proteomes" id="UP000191342">
    <property type="component" value="Unassembled WGS sequence"/>
</dbReference>
<dbReference type="InterPro" id="IPR052743">
    <property type="entry name" value="Glutaminase_GtaA"/>
</dbReference>
<dbReference type="EMBL" id="MLQL01000099">
    <property type="protein sequence ID" value="OQE09730.1"/>
    <property type="molecule type" value="Genomic_DNA"/>
</dbReference>